<keyword evidence="2" id="KW-1185">Reference proteome</keyword>
<reference evidence="1" key="1">
    <citation type="journal article" date="2023" name="G3 (Bethesda)">
        <title>A reference genome for the long-term kleptoplast-retaining sea slug Elysia crispata morphotype clarki.</title>
        <authorList>
            <person name="Eastman K.E."/>
            <person name="Pendleton A.L."/>
            <person name="Shaikh M.A."/>
            <person name="Suttiyut T."/>
            <person name="Ogas R."/>
            <person name="Tomko P."/>
            <person name="Gavelis G."/>
            <person name="Widhalm J.R."/>
            <person name="Wisecaver J.H."/>
        </authorList>
    </citation>
    <scope>NUCLEOTIDE SEQUENCE</scope>
    <source>
        <strain evidence="1">ECLA1</strain>
    </source>
</reference>
<name>A0AAE0XRM8_9GAST</name>
<comment type="caution">
    <text evidence="1">The sequence shown here is derived from an EMBL/GenBank/DDBJ whole genome shotgun (WGS) entry which is preliminary data.</text>
</comment>
<protein>
    <submittedName>
        <fullName evidence="1">Uncharacterized protein</fullName>
    </submittedName>
</protein>
<organism evidence="1 2">
    <name type="scientific">Elysia crispata</name>
    <name type="common">lettuce slug</name>
    <dbReference type="NCBI Taxonomy" id="231223"/>
    <lineage>
        <taxon>Eukaryota</taxon>
        <taxon>Metazoa</taxon>
        <taxon>Spiralia</taxon>
        <taxon>Lophotrochozoa</taxon>
        <taxon>Mollusca</taxon>
        <taxon>Gastropoda</taxon>
        <taxon>Heterobranchia</taxon>
        <taxon>Euthyneura</taxon>
        <taxon>Panpulmonata</taxon>
        <taxon>Sacoglossa</taxon>
        <taxon>Placobranchoidea</taxon>
        <taxon>Plakobranchidae</taxon>
        <taxon>Elysia</taxon>
    </lineage>
</organism>
<evidence type="ECO:0000313" key="1">
    <source>
        <dbReference type="EMBL" id="KAK3703021.1"/>
    </source>
</evidence>
<dbReference type="Proteomes" id="UP001283361">
    <property type="component" value="Unassembled WGS sequence"/>
</dbReference>
<proteinExistence type="predicted"/>
<dbReference type="AlphaFoldDB" id="A0AAE0XRM8"/>
<evidence type="ECO:0000313" key="2">
    <source>
        <dbReference type="Proteomes" id="UP001283361"/>
    </source>
</evidence>
<dbReference type="EMBL" id="JAWDGP010007846">
    <property type="protein sequence ID" value="KAK3703021.1"/>
    <property type="molecule type" value="Genomic_DNA"/>
</dbReference>
<accession>A0AAE0XRM8</accession>
<gene>
    <name evidence="1" type="ORF">RRG08_018412</name>
</gene>
<sequence length="130" mass="15403">MNSLPLLAHILRHPLPPLGIKSLRPKLVKRVRYRPVVHRARRIAPAEFPDRCVEPFVSEEIASICEELKHYQSLQKPHRDRHSTQAKGGVLWKLTRKHLKDKTDLIRCATNKTRRNWERPDRYVLREHSL</sequence>